<dbReference type="InterPro" id="IPR050793">
    <property type="entry name" value="CMP-NeuNAc_synthase"/>
</dbReference>
<keyword evidence="2" id="KW-1185">Reference proteome</keyword>
<dbReference type="InterPro" id="IPR029044">
    <property type="entry name" value="Nucleotide-diphossugar_trans"/>
</dbReference>
<dbReference type="PANTHER" id="PTHR21485:SF3">
    <property type="entry name" value="N-ACYLNEURAMINATE CYTIDYLYLTRANSFERASE"/>
    <property type="match status" value="1"/>
</dbReference>
<protein>
    <submittedName>
        <fullName evidence="1">Acylneuraminate cytidylyltransferase family protein</fullName>
        <ecNumber evidence="1">2.7.7.-</ecNumber>
    </submittedName>
</protein>
<sequence length="229" mass="26105">MSIVAFIPARGGSKGLPKKNIKMLAGKPLIAWSIEQALASEMIDRVIVSTDCREIADVAKKYGAEVPFIRPERLAKDNSTTESAMLHCCEFLKERNELPELFVLVQGTSPIREKGQFDDAISFFKEGDFDSLLTVAKSHRFIWSNPSQPKASYNYKKRPRRQDIAPEEQTYIETGSFYITKTRYLVAEENRLAGKIGIFETSEEESYEIDSLIDFKVCEEIMKFKLNLE</sequence>
<dbReference type="SUPFAM" id="SSF53448">
    <property type="entry name" value="Nucleotide-diphospho-sugar transferases"/>
    <property type="match status" value="1"/>
</dbReference>
<dbReference type="Gene3D" id="3.90.550.10">
    <property type="entry name" value="Spore Coat Polysaccharide Biosynthesis Protein SpsA, Chain A"/>
    <property type="match status" value="1"/>
</dbReference>
<comment type="caution">
    <text evidence="1">The sequence shown here is derived from an EMBL/GenBank/DDBJ whole genome shotgun (WGS) entry which is preliminary data.</text>
</comment>
<keyword evidence="1" id="KW-0808">Transferase</keyword>
<dbReference type="PANTHER" id="PTHR21485">
    <property type="entry name" value="HAD SUPERFAMILY MEMBERS CMAS AND KDSC"/>
    <property type="match status" value="1"/>
</dbReference>
<dbReference type="GO" id="GO:0016779">
    <property type="term" value="F:nucleotidyltransferase activity"/>
    <property type="evidence" value="ECO:0007669"/>
    <property type="project" value="UniProtKB-KW"/>
</dbReference>
<keyword evidence="1" id="KW-0548">Nucleotidyltransferase</keyword>
<dbReference type="InterPro" id="IPR003329">
    <property type="entry name" value="Cytidylyl_trans"/>
</dbReference>
<dbReference type="CDD" id="cd02513">
    <property type="entry name" value="CMP-NeuAc_Synthase"/>
    <property type="match status" value="1"/>
</dbReference>
<proteinExistence type="predicted"/>
<dbReference type="Pfam" id="PF02348">
    <property type="entry name" value="CTP_transf_3"/>
    <property type="match status" value="1"/>
</dbReference>
<organism evidence="1 2">
    <name type="scientific">Paraglaciecola mesophila</name>
    <dbReference type="NCBI Taxonomy" id="197222"/>
    <lineage>
        <taxon>Bacteria</taxon>
        <taxon>Pseudomonadati</taxon>
        <taxon>Pseudomonadota</taxon>
        <taxon>Gammaproteobacteria</taxon>
        <taxon>Alteromonadales</taxon>
        <taxon>Alteromonadaceae</taxon>
        <taxon>Paraglaciecola</taxon>
    </lineage>
</organism>
<evidence type="ECO:0000313" key="1">
    <source>
        <dbReference type="EMBL" id="MEM5496990.1"/>
    </source>
</evidence>
<dbReference type="Proteomes" id="UP001461163">
    <property type="component" value="Unassembled WGS sequence"/>
</dbReference>
<dbReference type="EC" id="2.7.7.-" evidence="1"/>
<reference evidence="1 2" key="1">
    <citation type="submission" date="2024-03" db="EMBL/GenBank/DDBJ databases">
        <title>Community enrichment and isolation of bacterial strains for fucoidan degradation.</title>
        <authorList>
            <person name="Sichert A."/>
        </authorList>
    </citation>
    <scope>NUCLEOTIDE SEQUENCE [LARGE SCALE GENOMIC DNA]</scope>
    <source>
        <strain evidence="1 2">AS12</strain>
    </source>
</reference>
<dbReference type="EMBL" id="JBBMQS010000003">
    <property type="protein sequence ID" value="MEM5496990.1"/>
    <property type="molecule type" value="Genomic_DNA"/>
</dbReference>
<gene>
    <name evidence="1" type="ORF">WNY77_06245</name>
</gene>
<accession>A0ABU9SSX5</accession>
<dbReference type="RefSeq" id="WP_006993199.1">
    <property type="nucleotide sequence ID" value="NZ_JBBMQS010000003.1"/>
</dbReference>
<name>A0ABU9SSX5_9ALTE</name>
<evidence type="ECO:0000313" key="2">
    <source>
        <dbReference type="Proteomes" id="UP001461163"/>
    </source>
</evidence>